<dbReference type="Proteomes" id="UP000516370">
    <property type="component" value="Chromosome"/>
</dbReference>
<dbReference type="OrthoDB" id="194359at2"/>
<gene>
    <name evidence="1" type="ORF">IBG28_01165</name>
</gene>
<sequence>MKSQDIGLLLKLISLEHQENSSSQDRGIFTWPHDWRDWESHSDDIGQPLLFPTVSSEFRDFAYTTRNLEAETGISKTQISESLRRCIDIGLAKKDRQFGVPRANKKALFEFIISGIKYVFPAKLGEVTRGIGTSFAAPILQNDILSSGELIPVWPDARGTNKGQAVEPLFKSATLAIKKDPDMYAMLALIDSIRLGNARETNIAKDKLKSFLE</sequence>
<evidence type="ECO:0000313" key="2">
    <source>
        <dbReference type="Proteomes" id="UP000516370"/>
    </source>
</evidence>
<dbReference type="EMBL" id="CP061081">
    <property type="protein sequence ID" value="QNT06307.1"/>
    <property type="molecule type" value="Genomic_DNA"/>
</dbReference>
<proteinExistence type="predicted"/>
<dbReference type="AlphaFoldDB" id="A0A7H1J741"/>
<dbReference type="RefSeq" id="WP_111608473.1">
    <property type="nucleotide sequence ID" value="NZ_BMLJ01000008.1"/>
</dbReference>
<evidence type="ECO:0000313" key="1">
    <source>
        <dbReference type="EMBL" id="QNT06307.1"/>
    </source>
</evidence>
<name>A0A7H1J741_9GAMM</name>
<organism evidence="1 2">
    <name type="scientific">Marinomonas arctica</name>
    <dbReference type="NCBI Taxonomy" id="383750"/>
    <lineage>
        <taxon>Bacteria</taxon>
        <taxon>Pseudomonadati</taxon>
        <taxon>Pseudomonadota</taxon>
        <taxon>Gammaproteobacteria</taxon>
        <taxon>Oceanospirillales</taxon>
        <taxon>Oceanospirillaceae</taxon>
        <taxon>Marinomonas</taxon>
    </lineage>
</organism>
<keyword evidence="2" id="KW-1185">Reference proteome</keyword>
<accession>A0A7H1J741</accession>
<protein>
    <submittedName>
        <fullName evidence="1">Uncharacterized protein</fullName>
    </submittedName>
</protein>
<dbReference type="KEGG" id="mard:IBG28_01165"/>
<reference evidence="1 2" key="1">
    <citation type="submission" date="2020-09" db="EMBL/GenBank/DDBJ databases">
        <title>Complete genome sequence of an Arctic sea ice bacterium Marinomonas arctica BSI20414.</title>
        <authorList>
            <person name="Liao L."/>
            <person name="Chen B."/>
        </authorList>
    </citation>
    <scope>NUCLEOTIDE SEQUENCE [LARGE SCALE GENOMIC DNA]</scope>
    <source>
        <strain evidence="1 2">BSI20414</strain>
    </source>
</reference>